<name>A0A0F6VZ47_9BACT</name>
<dbReference type="InterPro" id="IPR025158">
    <property type="entry name" value="Mg_chelat-rel_C"/>
</dbReference>
<dbReference type="Gene3D" id="3.40.50.300">
    <property type="entry name" value="P-loop containing nucleotide triphosphate hydrolases"/>
    <property type="match status" value="1"/>
</dbReference>
<dbReference type="Pfam" id="PF13335">
    <property type="entry name" value="Mg_chelatase_C"/>
    <property type="match status" value="1"/>
</dbReference>
<dbReference type="Pfam" id="PF01078">
    <property type="entry name" value="Mg_chelatase"/>
    <property type="match status" value="1"/>
</dbReference>
<evidence type="ECO:0000259" key="2">
    <source>
        <dbReference type="SMART" id="SM00382"/>
    </source>
</evidence>
<dbReference type="InterPro" id="IPR045006">
    <property type="entry name" value="CHLI-like"/>
</dbReference>
<dbReference type="SMART" id="SM00382">
    <property type="entry name" value="AAA"/>
    <property type="match status" value="1"/>
</dbReference>
<dbReference type="InterPro" id="IPR004482">
    <property type="entry name" value="Mg_chelat-rel"/>
</dbReference>
<evidence type="ECO:0000256" key="1">
    <source>
        <dbReference type="ARBA" id="ARBA00006354"/>
    </source>
</evidence>
<dbReference type="KEGG" id="samy:DB32_000486"/>
<dbReference type="RefSeq" id="WP_053230786.1">
    <property type="nucleotide sequence ID" value="NZ_CP011125.1"/>
</dbReference>
<dbReference type="Proteomes" id="UP000034883">
    <property type="component" value="Chromosome"/>
</dbReference>
<feature type="domain" description="AAA+ ATPase" evidence="2">
    <location>
        <begin position="212"/>
        <end position="393"/>
    </location>
</feature>
<dbReference type="GO" id="GO:0005524">
    <property type="term" value="F:ATP binding"/>
    <property type="evidence" value="ECO:0007669"/>
    <property type="project" value="InterPro"/>
</dbReference>
<evidence type="ECO:0000313" key="4">
    <source>
        <dbReference type="Proteomes" id="UP000034883"/>
    </source>
</evidence>
<proteinExistence type="inferred from homology"/>
<comment type="similarity">
    <text evidence="1">Belongs to the Mg-chelatase subunits D/I family. ComM subfamily.</text>
</comment>
<dbReference type="SUPFAM" id="SSF54211">
    <property type="entry name" value="Ribosomal protein S5 domain 2-like"/>
    <property type="match status" value="1"/>
</dbReference>
<dbReference type="PANTHER" id="PTHR32039:SF7">
    <property type="entry name" value="COMPETENCE PROTEIN COMM"/>
    <property type="match status" value="1"/>
</dbReference>
<dbReference type="OrthoDB" id="9813147at2"/>
<reference evidence="3 4" key="1">
    <citation type="submission" date="2015-03" db="EMBL/GenBank/DDBJ databases">
        <title>Genome assembly of Sandaracinus amylolyticus DSM 53668.</title>
        <authorList>
            <person name="Sharma G."/>
            <person name="Subramanian S."/>
        </authorList>
    </citation>
    <scope>NUCLEOTIDE SEQUENCE [LARGE SCALE GENOMIC DNA]</scope>
    <source>
        <strain evidence="3 4">DSM 53668</strain>
    </source>
</reference>
<organism evidence="3 4">
    <name type="scientific">Sandaracinus amylolyticus</name>
    <dbReference type="NCBI Taxonomy" id="927083"/>
    <lineage>
        <taxon>Bacteria</taxon>
        <taxon>Pseudomonadati</taxon>
        <taxon>Myxococcota</taxon>
        <taxon>Polyangia</taxon>
        <taxon>Polyangiales</taxon>
        <taxon>Sandaracinaceae</taxon>
        <taxon>Sandaracinus</taxon>
    </lineage>
</organism>
<dbReference type="InterPro" id="IPR003593">
    <property type="entry name" value="AAA+_ATPase"/>
</dbReference>
<dbReference type="PANTHER" id="PTHR32039">
    <property type="entry name" value="MAGNESIUM-CHELATASE SUBUNIT CHLI"/>
    <property type="match status" value="1"/>
</dbReference>
<dbReference type="SUPFAM" id="SSF52540">
    <property type="entry name" value="P-loop containing nucleoside triphosphate hydrolases"/>
    <property type="match status" value="1"/>
</dbReference>
<sequence length="513" mass="53603">MLSRVHAGCLVGIEARPVEVEVHLGKGLPGFDLVGLPEAAVRESRVRVRAALATSGFELPPRHVVLNLAPADLRKRGASFDLAIAIAVLSASGLCAPNLLDETLMVGELSLAGELRMVRGVLPLLQLARARGLSRAIIPAGHAAEARLVRGLEVRAARSLGDVVAFLGATGDLPRVDASPAPRAVRDPDEPDLAEVRGQDGARRALEIAAAGHHDVLLIGPPGAGKTMLARRLPGLLPPPDDDERAEIATIASAAGLDGFDGGARRPFRAPHHTASAAALIGGGDPVRPGEVTLGHAGVLFLDELPEFARPAIESLRTTMESGVAVVARARERVSMPARPLVVAAMNPCPCGFSGEPTRLCSCTPSRVEQYRARVSGPLLDRFDLHVALPPVKLAELGDAAPSESSAAVRARVIAARERAIASGDVIGVKTANPSRSLERDLASLSPDARTLLDLAGERLGLSMRGFSRALRVARTIAHLAAAGRVEAPHVAEALQYRLLDRRVSGAPAVRAG</sequence>
<gene>
    <name evidence="3" type="ORF">DB32_000486</name>
</gene>
<dbReference type="InterPro" id="IPR014721">
    <property type="entry name" value="Ribsml_uS5_D2-typ_fold_subgr"/>
</dbReference>
<dbReference type="CDD" id="cd00009">
    <property type="entry name" value="AAA"/>
    <property type="match status" value="1"/>
</dbReference>
<dbReference type="Gene3D" id="3.30.230.10">
    <property type="match status" value="1"/>
</dbReference>
<dbReference type="InterPro" id="IPR020568">
    <property type="entry name" value="Ribosomal_Su5_D2-typ_SF"/>
</dbReference>
<dbReference type="InterPro" id="IPR000523">
    <property type="entry name" value="Mg_chelatse_chII-like_cat_dom"/>
</dbReference>
<dbReference type="Pfam" id="PF13541">
    <property type="entry name" value="ChlI"/>
    <property type="match status" value="1"/>
</dbReference>
<dbReference type="STRING" id="927083.DB32_000486"/>
<dbReference type="AlphaFoldDB" id="A0A0F6VZ47"/>
<protein>
    <submittedName>
        <fullName evidence="3">MG(2+) CHELATASE FAMILY protein / ComM-related protein</fullName>
    </submittedName>
</protein>
<dbReference type="InterPro" id="IPR027417">
    <property type="entry name" value="P-loop_NTPase"/>
</dbReference>
<evidence type="ECO:0000313" key="3">
    <source>
        <dbReference type="EMBL" id="AKF03337.1"/>
    </source>
</evidence>
<keyword evidence="4" id="KW-1185">Reference proteome</keyword>
<dbReference type="NCBIfam" id="TIGR00368">
    <property type="entry name" value="YifB family Mg chelatase-like AAA ATPase"/>
    <property type="match status" value="1"/>
</dbReference>
<dbReference type="EMBL" id="CP011125">
    <property type="protein sequence ID" value="AKF03337.1"/>
    <property type="molecule type" value="Genomic_DNA"/>
</dbReference>
<accession>A0A0F6VZ47</accession>